<reference evidence="1 2" key="1">
    <citation type="submission" date="2019-03" db="EMBL/GenBank/DDBJ databases">
        <title>Genomic Encyclopedia of Type Strains, Phase III (KMG-III): the genomes of soil and plant-associated and newly described type strains.</title>
        <authorList>
            <person name="Whitman W."/>
        </authorList>
    </citation>
    <scope>NUCLEOTIDE SEQUENCE [LARGE SCALE GENOMIC DNA]</scope>
    <source>
        <strain evidence="1 2">CECT 7972</strain>
    </source>
</reference>
<dbReference type="InterPro" id="IPR021725">
    <property type="entry name" value="Cdd1"/>
</dbReference>
<keyword evidence="2" id="KW-1185">Reference proteome</keyword>
<dbReference type="Pfam" id="PF11731">
    <property type="entry name" value="Cdd1"/>
    <property type="match status" value="1"/>
</dbReference>
<dbReference type="Gene3D" id="1.10.150.20">
    <property type="entry name" value="5' to 3' exonuclease, C-terminal subdomain"/>
    <property type="match status" value="1"/>
</dbReference>
<proteinExistence type="predicted"/>
<evidence type="ECO:0000313" key="2">
    <source>
        <dbReference type="Proteomes" id="UP000295558"/>
    </source>
</evidence>
<sequence length="91" mass="10723">MMMDELLQIPGIGKRLSEALHNIGIYKMADLKGKNPLHLYELMCEFEGERVDPCVLYTFRCAVYFVETEEPDPALLKWWNWKNRVYPGEVE</sequence>
<evidence type="ECO:0000313" key="1">
    <source>
        <dbReference type="EMBL" id="TDR53121.1"/>
    </source>
</evidence>
<dbReference type="AlphaFoldDB" id="A0A4R6ZL27"/>
<name>A0A4R6ZL27_9LIST</name>
<gene>
    <name evidence="1" type="ORF">DFP96_10545</name>
</gene>
<dbReference type="EMBL" id="SNZK01000005">
    <property type="protein sequence ID" value="TDR53121.1"/>
    <property type="molecule type" value="Genomic_DNA"/>
</dbReference>
<protein>
    <submittedName>
        <fullName evidence="1">Pathogenicity locus Cdd1 protein</fullName>
    </submittedName>
</protein>
<accession>A0A4R6ZL27</accession>
<dbReference type="STRING" id="1265846.PROCOU_08247"/>
<dbReference type="Proteomes" id="UP000295558">
    <property type="component" value="Unassembled WGS sequence"/>
</dbReference>
<comment type="caution">
    <text evidence="1">The sequence shown here is derived from an EMBL/GenBank/DDBJ whole genome shotgun (WGS) entry which is preliminary data.</text>
</comment>
<organism evidence="1 2">
    <name type="scientific">Listeria rocourtiae</name>
    <dbReference type="NCBI Taxonomy" id="647910"/>
    <lineage>
        <taxon>Bacteria</taxon>
        <taxon>Bacillati</taxon>
        <taxon>Bacillota</taxon>
        <taxon>Bacilli</taxon>
        <taxon>Bacillales</taxon>
        <taxon>Listeriaceae</taxon>
        <taxon>Listeria</taxon>
    </lineage>
</organism>